<reference evidence="2 3" key="1">
    <citation type="journal article" date="2019" name="Int. J. Syst. Evol. Microbiol.">
        <title>The Global Catalogue of Microorganisms (GCM) 10K type strain sequencing project: providing services to taxonomists for standard genome sequencing and annotation.</title>
        <authorList>
            <consortium name="The Broad Institute Genomics Platform"/>
            <consortium name="The Broad Institute Genome Sequencing Center for Infectious Disease"/>
            <person name="Wu L."/>
            <person name="Ma J."/>
        </authorList>
    </citation>
    <scope>NUCLEOTIDE SEQUENCE [LARGE SCALE GENOMIC DNA]</scope>
    <source>
        <strain evidence="2 3">SYNS20</strain>
    </source>
</reference>
<dbReference type="InterPro" id="IPR011882">
    <property type="entry name" value="PaaC"/>
</dbReference>
<dbReference type="PANTHER" id="PTHR30458:SF0">
    <property type="entry name" value="1,2-PHENYLACETYL-COA EPOXIDASE, SUBUNIT C"/>
    <property type="match status" value="1"/>
</dbReference>
<keyword evidence="2" id="KW-0560">Oxidoreductase</keyword>
<keyword evidence="3" id="KW-1185">Reference proteome</keyword>
<dbReference type="RefSeq" id="WP_284061592.1">
    <property type="nucleotide sequence ID" value="NZ_CP126158.1"/>
</dbReference>
<dbReference type="NCBIfam" id="TIGR02158">
    <property type="entry name" value="PA_CoA_Oxy3"/>
    <property type="match status" value="1"/>
</dbReference>
<dbReference type="InterPro" id="IPR052703">
    <property type="entry name" value="Aromatic_CoA_ox/epox"/>
</dbReference>
<dbReference type="InterPro" id="IPR012347">
    <property type="entry name" value="Ferritin-like"/>
</dbReference>
<feature type="region of interest" description="Disordered" evidence="1">
    <location>
        <begin position="1"/>
        <end position="35"/>
    </location>
</feature>
<dbReference type="SUPFAM" id="SSF47240">
    <property type="entry name" value="Ferritin-like"/>
    <property type="match status" value="1"/>
</dbReference>
<protein>
    <submittedName>
        <fullName evidence="2">1,2-phenylacetyl-CoA epoxidase subunit PaaC</fullName>
        <ecNumber evidence="2">1.14.13.149</ecNumber>
    </submittedName>
</protein>
<dbReference type="GO" id="GO:0097266">
    <property type="term" value="F:phenylacetyl-CoA 1,2-epoxidase activity"/>
    <property type="evidence" value="ECO:0007669"/>
    <property type="project" value="UniProtKB-EC"/>
</dbReference>
<dbReference type="Pfam" id="PF05138">
    <property type="entry name" value="PaaA_PaaC"/>
    <property type="match status" value="1"/>
</dbReference>
<dbReference type="InterPro" id="IPR007814">
    <property type="entry name" value="PaaA_PaaC"/>
</dbReference>
<sequence>MTERDAISGDAQRVADDDAAAESEPPAAASLDRGSLTPEQQLALEELLFRLADDEFVHAERLTEWQIYAPTIESDLALANVAQDEFGHARLWYDLLQELGYTEEECIWRRDAGDWTHATIVERPFADDGWGDAVVRTYLYDAAERVRLEALTDTSYAPLADRVGKVLAEEEYHRDHAVSWLERLASDDDARERLQAAVDDLFPHALSLFHPGEREDAIRAAGFRRESLTAMREEWLDTVIPTLEGYGLVVPEPGEVTRPDARGRDGTHTDAWFDLQEAFTATHREVDFETPARLRGEEA</sequence>
<name>A0ABD5TEG7_9EURY</name>
<organism evidence="2 3">
    <name type="scientific">Halobaculum halobium</name>
    <dbReference type="NCBI Taxonomy" id="3032281"/>
    <lineage>
        <taxon>Archaea</taxon>
        <taxon>Methanobacteriati</taxon>
        <taxon>Methanobacteriota</taxon>
        <taxon>Stenosarchaea group</taxon>
        <taxon>Halobacteria</taxon>
        <taxon>Halobacteriales</taxon>
        <taxon>Haloferacaceae</taxon>
        <taxon>Halobaculum</taxon>
    </lineage>
</organism>
<dbReference type="PANTHER" id="PTHR30458">
    <property type="entry name" value="PHENYLACETIC ACID DEGRADATION PROTEIN PAA"/>
    <property type="match status" value="1"/>
</dbReference>
<dbReference type="EC" id="1.14.13.149" evidence="2"/>
<dbReference type="AlphaFoldDB" id="A0ABD5TEG7"/>
<evidence type="ECO:0000256" key="1">
    <source>
        <dbReference type="SAM" id="MobiDB-lite"/>
    </source>
</evidence>
<dbReference type="InterPro" id="IPR009078">
    <property type="entry name" value="Ferritin-like_SF"/>
</dbReference>
<gene>
    <name evidence="2" type="primary">paaC</name>
    <name evidence="2" type="ORF">ACFQFD_15930</name>
</gene>
<accession>A0ABD5TEG7</accession>
<dbReference type="GeneID" id="81210556"/>
<proteinExistence type="predicted"/>
<comment type="caution">
    <text evidence="2">The sequence shown here is derived from an EMBL/GenBank/DDBJ whole genome shotgun (WGS) entry which is preliminary data.</text>
</comment>
<dbReference type="Proteomes" id="UP001596443">
    <property type="component" value="Unassembled WGS sequence"/>
</dbReference>
<dbReference type="EMBL" id="JBHSWX010000012">
    <property type="protein sequence ID" value="MFC6787434.1"/>
    <property type="molecule type" value="Genomic_DNA"/>
</dbReference>
<evidence type="ECO:0000313" key="2">
    <source>
        <dbReference type="EMBL" id="MFC6787434.1"/>
    </source>
</evidence>
<evidence type="ECO:0000313" key="3">
    <source>
        <dbReference type="Proteomes" id="UP001596443"/>
    </source>
</evidence>
<dbReference type="Gene3D" id="1.20.1260.10">
    <property type="match status" value="1"/>
</dbReference>